<keyword evidence="1" id="KW-0472">Membrane</keyword>
<proteinExistence type="predicted"/>
<evidence type="ECO:0000313" key="2">
    <source>
        <dbReference type="EMBL" id="KAK9208379.1"/>
    </source>
</evidence>
<gene>
    <name evidence="2" type="ORF">WN944_000733</name>
</gene>
<reference evidence="2 3" key="1">
    <citation type="submission" date="2024-05" db="EMBL/GenBank/DDBJ databases">
        <title>Haplotype-resolved chromosome-level genome assembly of Huyou (Citrus changshanensis).</title>
        <authorList>
            <person name="Miao C."/>
            <person name="Chen W."/>
            <person name="Wu Y."/>
            <person name="Wang L."/>
            <person name="Zhao S."/>
            <person name="Grierson D."/>
            <person name="Xu C."/>
            <person name="Chen K."/>
        </authorList>
    </citation>
    <scope>NUCLEOTIDE SEQUENCE [LARGE SCALE GENOMIC DNA]</scope>
    <source>
        <strain evidence="2">01-14</strain>
        <tissue evidence="2">Leaf</tissue>
    </source>
</reference>
<organism evidence="2 3">
    <name type="scientific">Citrus x changshan-huyou</name>
    <dbReference type="NCBI Taxonomy" id="2935761"/>
    <lineage>
        <taxon>Eukaryota</taxon>
        <taxon>Viridiplantae</taxon>
        <taxon>Streptophyta</taxon>
        <taxon>Embryophyta</taxon>
        <taxon>Tracheophyta</taxon>
        <taxon>Spermatophyta</taxon>
        <taxon>Magnoliopsida</taxon>
        <taxon>eudicotyledons</taxon>
        <taxon>Gunneridae</taxon>
        <taxon>Pentapetalae</taxon>
        <taxon>rosids</taxon>
        <taxon>malvids</taxon>
        <taxon>Sapindales</taxon>
        <taxon>Rutaceae</taxon>
        <taxon>Aurantioideae</taxon>
        <taxon>Citrus</taxon>
    </lineage>
</organism>
<protein>
    <submittedName>
        <fullName evidence="2">Uncharacterized protein</fullName>
    </submittedName>
</protein>
<evidence type="ECO:0000256" key="1">
    <source>
        <dbReference type="SAM" id="Phobius"/>
    </source>
</evidence>
<dbReference type="Proteomes" id="UP001428341">
    <property type="component" value="Unassembled WGS sequence"/>
</dbReference>
<accession>A0AAP0MDF5</accession>
<evidence type="ECO:0000313" key="3">
    <source>
        <dbReference type="Proteomes" id="UP001428341"/>
    </source>
</evidence>
<name>A0AAP0MDF5_9ROSI</name>
<keyword evidence="1" id="KW-1133">Transmembrane helix</keyword>
<comment type="caution">
    <text evidence="2">The sequence shown here is derived from an EMBL/GenBank/DDBJ whole genome shotgun (WGS) entry which is preliminary data.</text>
</comment>
<sequence length="148" mass="16822">MSRLILIQTFAFTLSEPNPITFEEDKSLRILHFARVCNSTGIWKGKGLQQPSSVSELAVVDFPTGKMPSLLWALWTIVVGLCLFFNFGASFEDNYDAFADDPSVLHTYNRFAEIEKQCEHFLSSASDLNPDDTRGHRLKKELYFHNGD</sequence>
<dbReference type="AlphaFoldDB" id="A0AAP0MDF5"/>
<feature type="transmembrane region" description="Helical" evidence="1">
    <location>
        <begin position="70"/>
        <end position="89"/>
    </location>
</feature>
<keyword evidence="3" id="KW-1185">Reference proteome</keyword>
<keyword evidence="1" id="KW-0812">Transmembrane</keyword>
<dbReference type="EMBL" id="JBCGBO010000004">
    <property type="protein sequence ID" value="KAK9208379.1"/>
    <property type="molecule type" value="Genomic_DNA"/>
</dbReference>